<dbReference type="Pfam" id="PF16244">
    <property type="entry name" value="DUF4901"/>
    <property type="match status" value="1"/>
</dbReference>
<sequence>MKKPMFMLSAILASNLLLIPAVLAEVREPSASMETEHVLSIQELPKPVKDSLDKLYVYKPELKGLPIKITQTKDPVSSINQYSLDFKNDPNMIHAIIGQDGTLHYFQISKPGEKSERRPSDEEATKKAKEFLTAIHGSNNNYIVSHVTNGGYTTTDRDGKESVTAYASVTFIPLINGIPYKSSFFLQIDVNQAGEVVNYFNHNDPINPKDFPIAKNVLSKEDAEKAFLQSLTMNLYYEDEETVRGTTDPKNIRTILKYQHQMKPIDAVSGKPVEENVYTQHTISKPVTGQGKVLRASNAKEAAALLKSELGIQVDGLTYREDGDGIKQAKLYEWTTKDNLVYAVQTTDKGEVIRFGALSVHNPDKMKGEEKIPRDKAAAQALDKIKKYLPTYAKEVQVDYTEENYPHWVDKNNIPKNNILLVSFRELHDNIPIMTRSIDVWVNLGTGAVEQVSLPPLINSELPDASKRITKEEAVKSYLDHHPLQLQYVWPHYFDQKAEKPILVYAPQTESFVEYVDALTGKIVRPYE</sequence>
<keyword evidence="2" id="KW-1185">Reference proteome</keyword>
<gene>
    <name evidence="1" type="ORF">CB4_03570</name>
</gene>
<dbReference type="OrthoDB" id="2680587at2"/>
<dbReference type="InterPro" id="IPR032599">
    <property type="entry name" value="YcdB/YcdC_rep_domain"/>
</dbReference>
<dbReference type="EMBL" id="AP017312">
    <property type="protein sequence ID" value="BAU29370.1"/>
    <property type="molecule type" value="Genomic_DNA"/>
</dbReference>
<evidence type="ECO:0000313" key="1">
    <source>
        <dbReference type="EMBL" id="BAU29370.1"/>
    </source>
</evidence>
<evidence type="ECO:0000313" key="2">
    <source>
        <dbReference type="Proteomes" id="UP000217696"/>
    </source>
</evidence>
<name>A0A0U5B021_9BACL</name>
<dbReference type="RefSeq" id="WP_096467053.1">
    <property type="nucleotide sequence ID" value="NZ_AP017312.1"/>
</dbReference>
<proteinExistence type="predicted"/>
<dbReference type="Proteomes" id="UP000217696">
    <property type="component" value="Chromosome"/>
</dbReference>
<reference evidence="1 2" key="1">
    <citation type="submission" date="2015-12" db="EMBL/GenBank/DDBJ databases">
        <title>Genome sequence of Aneurinibacillus soli.</title>
        <authorList>
            <person name="Lee J.S."/>
            <person name="Lee K.C."/>
            <person name="Kim K.K."/>
            <person name="Lee B.W."/>
        </authorList>
    </citation>
    <scope>NUCLEOTIDE SEQUENCE [LARGE SCALE GENOMIC DNA]</scope>
    <source>
        <strain evidence="1 2">CB4</strain>
    </source>
</reference>
<organism evidence="1 2">
    <name type="scientific">Aneurinibacillus soli</name>
    <dbReference type="NCBI Taxonomy" id="1500254"/>
    <lineage>
        <taxon>Bacteria</taxon>
        <taxon>Bacillati</taxon>
        <taxon>Bacillota</taxon>
        <taxon>Bacilli</taxon>
        <taxon>Bacillales</taxon>
        <taxon>Paenibacillaceae</taxon>
        <taxon>Aneurinibacillus group</taxon>
        <taxon>Aneurinibacillus</taxon>
    </lineage>
</organism>
<dbReference type="AlphaFoldDB" id="A0A0U5B021"/>
<dbReference type="KEGG" id="asoc:CB4_03570"/>
<accession>A0A0U5B021</accession>
<protein>
    <submittedName>
        <fullName evidence="1">Uncharacterized protein</fullName>
    </submittedName>
</protein>